<dbReference type="Pfam" id="PF03982">
    <property type="entry name" value="DAGAT"/>
    <property type="match status" value="1"/>
</dbReference>
<dbReference type="InterPro" id="IPR007130">
    <property type="entry name" value="DAGAT"/>
</dbReference>
<evidence type="ECO:0000256" key="13">
    <source>
        <dbReference type="ARBA" id="ARBA00023315"/>
    </source>
</evidence>
<evidence type="ECO:0000256" key="11">
    <source>
        <dbReference type="ARBA" id="ARBA00023098"/>
    </source>
</evidence>
<sequence>MTVTVAPDDKSMKDDSEEDIKTQFLEKLAAGLYVFAFVIAPFVSMTICIIVFMTPLLWTIGIPYLIWYAYDFHAPRRGSRPWRAFTSFWLWRYLACYFPMRLVKTAELPPNKNYVIGVHPHGIIGFATFVTFCTEGTHFSRLFPGLRRFPVTLPMQFWFPLRREFLTLTGTISSDVEAIEYVLDRPPKGYVVAIVPGGAAEALDSHPDTYDLTLKNRRGFIRLAIKHGADLVPLYHFGENKIYSQLPNPHGSRLRTFQMAVKRWTGATVPIFYGRGILSNIIGLMPYRKPITTVVGAPIPVKCNPNPSEEECDELHAEYCRRLVALFDEHKTKYGIDKDIQLRIV</sequence>
<keyword evidence="16" id="KW-1185">Reference proteome</keyword>
<dbReference type="Proteomes" id="UP001201812">
    <property type="component" value="Unassembled WGS sequence"/>
</dbReference>
<comment type="similarity">
    <text evidence="4 14">Belongs to the diacylglycerol acyltransferase family.</text>
</comment>
<accession>A0AAD4MM30</accession>
<dbReference type="GO" id="GO:0019432">
    <property type="term" value="P:triglyceride biosynthetic process"/>
    <property type="evidence" value="ECO:0007669"/>
    <property type="project" value="TreeGrafter"/>
</dbReference>
<evidence type="ECO:0000256" key="7">
    <source>
        <dbReference type="ARBA" id="ARBA00022692"/>
    </source>
</evidence>
<feature type="transmembrane region" description="Helical" evidence="14">
    <location>
        <begin position="24"/>
        <end position="43"/>
    </location>
</feature>
<dbReference type="EC" id="2.3.1.-" evidence="14"/>
<gene>
    <name evidence="15" type="ORF">DdX_17207</name>
</gene>
<evidence type="ECO:0000256" key="14">
    <source>
        <dbReference type="RuleBase" id="RU367023"/>
    </source>
</evidence>
<comment type="caution">
    <text evidence="14">Lacks conserved residue(s) required for the propagation of feature annotation.</text>
</comment>
<comment type="pathway">
    <text evidence="3">Lipid metabolism.</text>
</comment>
<evidence type="ECO:0000256" key="6">
    <source>
        <dbReference type="ARBA" id="ARBA00022679"/>
    </source>
</evidence>
<organism evidence="15 16">
    <name type="scientific">Ditylenchus destructor</name>
    <dbReference type="NCBI Taxonomy" id="166010"/>
    <lineage>
        <taxon>Eukaryota</taxon>
        <taxon>Metazoa</taxon>
        <taxon>Ecdysozoa</taxon>
        <taxon>Nematoda</taxon>
        <taxon>Chromadorea</taxon>
        <taxon>Rhabditida</taxon>
        <taxon>Tylenchina</taxon>
        <taxon>Tylenchomorpha</taxon>
        <taxon>Sphaerularioidea</taxon>
        <taxon>Anguinidae</taxon>
        <taxon>Anguininae</taxon>
        <taxon>Ditylenchus</taxon>
    </lineage>
</organism>
<evidence type="ECO:0000256" key="12">
    <source>
        <dbReference type="ARBA" id="ARBA00023136"/>
    </source>
</evidence>
<keyword evidence="7 14" id="KW-0812">Transmembrane</keyword>
<proteinExistence type="inferred from homology"/>
<name>A0AAD4MM30_9BILA</name>
<keyword evidence="5" id="KW-0444">Lipid biosynthesis</keyword>
<comment type="subcellular location">
    <subcellularLocation>
        <location evidence="1 14">Endoplasmic reticulum membrane</location>
        <topology evidence="1 14">Multi-pass membrane protein</topology>
    </subcellularLocation>
</comment>
<protein>
    <recommendedName>
        <fullName evidence="14">Acyltransferase</fullName>
        <ecNumber evidence="14">2.3.1.-</ecNumber>
    </recommendedName>
</protein>
<dbReference type="PANTHER" id="PTHR12317">
    <property type="entry name" value="DIACYLGLYCEROL O-ACYLTRANSFERASE"/>
    <property type="match status" value="1"/>
</dbReference>
<keyword evidence="13 15" id="KW-0012">Acyltransferase</keyword>
<keyword evidence="9 14" id="KW-0256">Endoplasmic reticulum</keyword>
<comment type="caution">
    <text evidence="15">The sequence shown here is derived from an EMBL/GenBank/DDBJ whole genome shotgun (WGS) entry which is preliminary data.</text>
</comment>
<dbReference type="EMBL" id="JAKKPZ010000173">
    <property type="protein sequence ID" value="KAI1699608.1"/>
    <property type="molecule type" value="Genomic_DNA"/>
</dbReference>
<evidence type="ECO:0000256" key="4">
    <source>
        <dbReference type="ARBA" id="ARBA00005420"/>
    </source>
</evidence>
<evidence type="ECO:0000256" key="3">
    <source>
        <dbReference type="ARBA" id="ARBA00005189"/>
    </source>
</evidence>
<dbReference type="CDD" id="cd07987">
    <property type="entry name" value="LPLAT_MGAT-like"/>
    <property type="match status" value="1"/>
</dbReference>
<dbReference type="PANTHER" id="PTHR12317:SF0">
    <property type="entry name" value="ACYLTRANSFERASE"/>
    <property type="match status" value="1"/>
</dbReference>
<evidence type="ECO:0000256" key="8">
    <source>
        <dbReference type="ARBA" id="ARBA00022798"/>
    </source>
</evidence>
<evidence type="ECO:0000256" key="9">
    <source>
        <dbReference type="ARBA" id="ARBA00022824"/>
    </source>
</evidence>
<dbReference type="GO" id="GO:0006071">
    <property type="term" value="P:glycerol metabolic process"/>
    <property type="evidence" value="ECO:0007669"/>
    <property type="project" value="UniProtKB-KW"/>
</dbReference>
<keyword evidence="6 14" id="KW-0808">Transferase</keyword>
<keyword evidence="11" id="KW-0443">Lipid metabolism</keyword>
<evidence type="ECO:0000256" key="1">
    <source>
        <dbReference type="ARBA" id="ARBA00004477"/>
    </source>
</evidence>
<dbReference type="AlphaFoldDB" id="A0AAD4MM30"/>
<reference evidence="15" key="1">
    <citation type="submission" date="2022-01" db="EMBL/GenBank/DDBJ databases">
        <title>Genome Sequence Resource for Two Populations of Ditylenchus destructor, the Migratory Endoparasitic Phytonematode.</title>
        <authorList>
            <person name="Zhang H."/>
            <person name="Lin R."/>
            <person name="Xie B."/>
        </authorList>
    </citation>
    <scope>NUCLEOTIDE SEQUENCE</scope>
    <source>
        <strain evidence="15">BazhouSP</strain>
    </source>
</reference>
<evidence type="ECO:0000256" key="2">
    <source>
        <dbReference type="ARBA" id="ARBA00004771"/>
    </source>
</evidence>
<keyword evidence="8" id="KW-0319">Glycerol metabolism</keyword>
<evidence type="ECO:0000313" key="15">
    <source>
        <dbReference type="EMBL" id="KAI1699608.1"/>
    </source>
</evidence>
<evidence type="ECO:0000256" key="10">
    <source>
        <dbReference type="ARBA" id="ARBA00022989"/>
    </source>
</evidence>
<comment type="pathway">
    <text evidence="2">Glycerolipid metabolism; triacylglycerol biosynthesis.</text>
</comment>
<dbReference type="GO" id="GO:0005789">
    <property type="term" value="C:endoplasmic reticulum membrane"/>
    <property type="evidence" value="ECO:0007669"/>
    <property type="project" value="UniProtKB-SubCell"/>
</dbReference>
<keyword evidence="12 14" id="KW-0472">Membrane</keyword>
<evidence type="ECO:0000256" key="5">
    <source>
        <dbReference type="ARBA" id="ARBA00022516"/>
    </source>
</evidence>
<dbReference type="GO" id="GO:0004144">
    <property type="term" value="F:diacylglycerol O-acyltransferase activity"/>
    <property type="evidence" value="ECO:0007669"/>
    <property type="project" value="TreeGrafter"/>
</dbReference>
<keyword evidence="10 14" id="KW-1133">Transmembrane helix</keyword>
<evidence type="ECO:0000313" key="16">
    <source>
        <dbReference type="Proteomes" id="UP001201812"/>
    </source>
</evidence>